<dbReference type="eggNOG" id="ENOG502R4NR">
    <property type="taxonomic scope" value="Eukaryota"/>
</dbReference>
<name>A0A0D9XB69_9ORYZ</name>
<dbReference type="GO" id="GO:0006355">
    <property type="term" value="P:regulation of DNA-templated transcription"/>
    <property type="evidence" value="ECO:0007669"/>
    <property type="project" value="InterPro"/>
</dbReference>
<feature type="domain" description="Glabrous enhancer-binding protein-like DBD" evidence="3">
    <location>
        <begin position="179"/>
        <end position="265"/>
    </location>
</feature>
<dbReference type="HOGENOM" id="CLU_738476_0_0_1"/>
<feature type="region of interest" description="Disordered" evidence="2">
    <location>
        <begin position="1"/>
        <end position="173"/>
    </location>
</feature>
<reference evidence="5" key="2">
    <citation type="submission" date="2013-12" db="EMBL/GenBank/DDBJ databases">
        <authorList>
            <person name="Yu Y."/>
            <person name="Lee S."/>
            <person name="de Baynast K."/>
            <person name="Wissotski M."/>
            <person name="Liu L."/>
            <person name="Talag J."/>
            <person name="Goicoechea J."/>
            <person name="Angelova A."/>
            <person name="Jetty R."/>
            <person name="Kudrna D."/>
            <person name="Golser W."/>
            <person name="Rivera L."/>
            <person name="Zhang J."/>
            <person name="Wing R."/>
        </authorList>
    </citation>
    <scope>NUCLEOTIDE SEQUENCE</scope>
</reference>
<dbReference type="Pfam" id="PF04504">
    <property type="entry name" value="GeBP-like_DBD"/>
    <property type="match status" value="1"/>
</dbReference>
<dbReference type="GO" id="GO:0005634">
    <property type="term" value="C:nucleus"/>
    <property type="evidence" value="ECO:0007669"/>
    <property type="project" value="TreeGrafter"/>
</dbReference>
<dbReference type="PANTHER" id="PTHR31662">
    <property type="entry name" value="BNAANNG10740D PROTEIN-RELATED"/>
    <property type="match status" value="1"/>
</dbReference>
<protein>
    <recommendedName>
        <fullName evidence="3">Glabrous enhancer-binding protein-like DBD domain-containing protein</fullName>
    </recommendedName>
</protein>
<reference evidence="4 5" key="1">
    <citation type="submission" date="2012-08" db="EMBL/GenBank/DDBJ databases">
        <title>Oryza genome evolution.</title>
        <authorList>
            <person name="Wing R.A."/>
        </authorList>
    </citation>
    <scope>NUCLEOTIDE SEQUENCE</scope>
</reference>
<dbReference type="PANTHER" id="PTHR31662:SF106">
    <property type="entry name" value="MYB-LIKE DOMAIN-CONTAINING PROTEIN"/>
    <property type="match status" value="1"/>
</dbReference>
<dbReference type="InterPro" id="IPR007592">
    <property type="entry name" value="GEBP"/>
</dbReference>
<dbReference type="EnsemblPlants" id="LPERR09G00310.1">
    <property type="protein sequence ID" value="LPERR09G00310.1"/>
    <property type="gene ID" value="LPERR09G00310"/>
</dbReference>
<evidence type="ECO:0000313" key="5">
    <source>
        <dbReference type="Proteomes" id="UP000032180"/>
    </source>
</evidence>
<comment type="similarity">
    <text evidence="1">Belongs to the GeBP family.</text>
</comment>
<dbReference type="Proteomes" id="UP000032180">
    <property type="component" value="Chromosome 9"/>
</dbReference>
<dbReference type="InterPro" id="IPR053932">
    <property type="entry name" value="GeBP-like_DBD"/>
</dbReference>
<evidence type="ECO:0000313" key="4">
    <source>
        <dbReference type="EnsemblPlants" id="LPERR09G00310.1"/>
    </source>
</evidence>
<dbReference type="STRING" id="77586.A0A0D9XB69"/>
<organism evidence="4 5">
    <name type="scientific">Leersia perrieri</name>
    <dbReference type="NCBI Taxonomy" id="77586"/>
    <lineage>
        <taxon>Eukaryota</taxon>
        <taxon>Viridiplantae</taxon>
        <taxon>Streptophyta</taxon>
        <taxon>Embryophyta</taxon>
        <taxon>Tracheophyta</taxon>
        <taxon>Spermatophyta</taxon>
        <taxon>Magnoliopsida</taxon>
        <taxon>Liliopsida</taxon>
        <taxon>Poales</taxon>
        <taxon>Poaceae</taxon>
        <taxon>BOP clade</taxon>
        <taxon>Oryzoideae</taxon>
        <taxon>Oryzeae</taxon>
        <taxon>Oryzinae</taxon>
        <taxon>Leersia</taxon>
    </lineage>
</organism>
<keyword evidence="5" id="KW-1185">Reference proteome</keyword>
<feature type="compositionally biased region" description="Acidic residues" evidence="2">
    <location>
        <begin position="44"/>
        <end position="58"/>
    </location>
</feature>
<accession>A0A0D9XB69</accession>
<evidence type="ECO:0000256" key="2">
    <source>
        <dbReference type="SAM" id="MobiDB-lite"/>
    </source>
</evidence>
<dbReference type="AlphaFoldDB" id="A0A0D9XB69"/>
<dbReference type="Gramene" id="LPERR09G00310.1">
    <property type="protein sequence ID" value="LPERR09G00310.1"/>
    <property type="gene ID" value="LPERR09G00310"/>
</dbReference>
<proteinExistence type="inferred from homology"/>
<reference evidence="4" key="3">
    <citation type="submission" date="2015-04" db="UniProtKB">
        <authorList>
            <consortium name="EnsemblPlants"/>
        </authorList>
    </citation>
    <scope>IDENTIFICATION</scope>
</reference>
<evidence type="ECO:0000256" key="1">
    <source>
        <dbReference type="ARBA" id="ARBA00010820"/>
    </source>
</evidence>
<sequence>MASKRVRSSPSDGHARSASSGGGEPPPQIDNVAVAAQSPTSALAEEEGVAAESEEEAAGDGAEPDNSRRVTALPSKEAPVQEDPKPASKSNKKNMMMMKKKRPLRAAQSQLEVLPPKSKKKKTKAVLQPAARGKAKKKQHDDIAETPSLRKSQRLAAASSGNTSPPHPNKKKKEITALRRRWNAHDEIMILEALVHHIRNGQMLPQQPGHPFFHAIAQRLQGTTTFNHNDVREKLRSLKRRFDNAAIPPTKDHELHLYQLSSQLWAPHAMDKQSKPLATHQQRSFATDDHKSCAMDDHEERSFDDMCSQFPQLAKEINVLAEDLPAVRKSFARLDSKQAVAIETKLEKLRWFDMKMQYKVKVKMAKIRKELLHHLMELRP</sequence>
<evidence type="ECO:0000259" key="3">
    <source>
        <dbReference type="Pfam" id="PF04504"/>
    </source>
</evidence>